<feature type="transmembrane region" description="Helical" evidence="8">
    <location>
        <begin position="293"/>
        <end position="316"/>
    </location>
</feature>
<feature type="transmembrane region" description="Helical" evidence="8">
    <location>
        <begin position="476"/>
        <end position="509"/>
    </location>
</feature>
<keyword evidence="12" id="KW-1185">Reference proteome</keyword>
<gene>
    <name evidence="11" type="ORF">GCM10009817_03420</name>
</gene>
<feature type="region of interest" description="Disordered" evidence="7">
    <location>
        <begin position="1"/>
        <end position="86"/>
    </location>
</feature>
<evidence type="ECO:0000256" key="8">
    <source>
        <dbReference type="SAM" id="Phobius"/>
    </source>
</evidence>
<evidence type="ECO:0000256" key="5">
    <source>
        <dbReference type="ARBA" id="ARBA00023136"/>
    </source>
</evidence>
<feature type="region of interest" description="Disordered" evidence="7">
    <location>
        <begin position="518"/>
        <end position="560"/>
    </location>
</feature>
<dbReference type="InterPro" id="IPR050539">
    <property type="entry name" value="ThrE_Dicarb/AminoAcid_Exp"/>
</dbReference>
<dbReference type="InterPro" id="IPR010619">
    <property type="entry name" value="ThrE-like_N"/>
</dbReference>
<keyword evidence="3 8" id="KW-0812">Transmembrane</keyword>
<proteinExistence type="inferred from homology"/>
<dbReference type="Pfam" id="PF06738">
    <property type="entry name" value="ThrE"/>
    <property type="match status" value="1"/>
</dbReference>
<evidence type="ECO:0000256" key="1">
    <source>
        <dbReference type="ARBA" id="ARBA00004651"/>
    </source>
</evidence>
<feature type="transmembrane region" description="Helical" evidence="8">
    <location>
        <begin position="367"/>
        <end position="384"/>
    </location>
</feature>
<evidence type="ECO:0000259" key="9">
    <source>
        <dbReference type="Pfam" id="PF06738"/>
    </source>
</evidence>
<reference evidence="11 12" key="1">
    <citation type="journal article" date="2019" name="Int. J. Syst. Evol. Microbiol.">
        <title>The Global Catalogue of Microorganisms (GCM) 10K type strain sequencing project: providing services to taxonomists for standard genome sequencing and annotation.</title>
        <authorList>
            <consortium name="The Broad Institute Genomics Platform"/>
            <consortium name="The Broad Institute Genome Sequencing Center for Infectious Disease"/>
            <person name="Wu L."/>
            <person name="Ma J."/>
        </authorList>
    </citation>
    <scope>NUCLEOTIDE SEQUENCE [LARGE SCALE GENOMIC DNA]</scope>
    <source>
        <strain evidence="11 12">JCM 15628</strain>
    </source>
</reference>
<evidence type="ECO:0000256" key="4">
    <source>
        <dbReference type="ARBA" id="ARBA00022989"/>
    </source>
</evidence>
<comment type="subcellular location">
    <subcellularLocation>
        <location evidence="1">Cell membrane</location>
        <topology evidence="1">Multi-pass membrane protein</topology>
    </subcellularLocation>
</comment>
<organism evidence="11 12">
    <name type="scientific">Terrabacter lapilli</name>
    <dbReference type="NCBI Taxonomy" id="436231"/>
    <lineage>
        <taxon>Bacteria</taxon>
        <taxon>Bacillati</taxon>
        <taxon>Actinomycetota</taxon>
        <taxon>Actinomycetes</taxon>
        <taxon>Micrococcales</taxon>
        <taxon>Intrasporangiaceae</taxon>
        <taxon>Terrabacter</taxon>
    </lineage>
</organism>
<keyword evidence="5 8" id="KW-0472">Membrane</keyword>
<evidence type="ECO:0000313" key="11">
    <source>
        <dbReference type="EMBL" id="GAA1966850.1"/>
    </source>
</evidence>
<dbReference type="Pfam" id="PF12821">
    <property type="entry name" value="ThrE_2"/>
    <property type="match status" value="1"/>
</dbReference>
<feature type="domain" description="Threonine/serine exporter-like N-terminal" evidence="9">
    <location>
        <begin position="99"/>
        <end position="347"/>
    </location>
</feature>
<comment type="similarity">
    <text evidence="6">Belongs to the ThrE exporter (TC 2.A.79) family.</text>
</comment>
<sequence>MPVRAPGHPTQAVHRRSVAPPQRRAGRPPAPDGGCGAQYSLQVPRTDRTARPTTARASLPSLRASTRRAMRPSGPPTDEIPIWTTPDGVDPLTAQAVIDLAMRAGVAMIATGAAAADVTATVLTLTKAYGLSSVHVDVTYTSVTVSYHRGPHADPITVMRIVRFRVQDYTRLERLRSLIVDLSIDPVPVDEARVRFDAVITAPHPYRRWLVTVAGGALAAGAAGLVGAGPFIILLSFLTATLVNRVIGWLTNAGVAAFFAQCVGAAIPTAVATLLVVAQSAGVGFVGDVSPSLVVASGIVLLLAGLSVVGAAEDALEGYYVTAGARGFEVVVLSLGIAVGISVVLSLGKRLDYPIAITSQTLLSDNIVVQVVCAVVISVAFAVMSYSSGRAVAVAAVAGGLGWLVLALGERTLALGAVTASATAALVIGFAARLLARRLTISALAVTTAAIVPLLPGRMAYEGISQLVTDPDGNGFAIGVPTLVQAFSLGLGLAAGVSLGTYFAGLLVVRGSGLRPRPAAGATLQTDPDPDAPGSSAPLLSDAPPVSDPTFAVADDRAQP</sequence>
<feature type="transmembrane region" description="Helical" evidence="8">
    <location>
        <begin position="328"/>
        <end position="347"/>
    </location>
</feature>
<evidence type="ECO:0000313" key="12">
    <source>
        <dbReference type="Proteomes" id="UP001500013"/>
    </source>
</evidence>
<keyword evidence="4 8" id="KW-1133">Transmembrane helix</keyword>
<feature type="transmembrane region" description="Helical" evidence="8">
    <location>
        <begin position="255"/>
        <end position="281"/>
    </location>
</feature>
<evidence type="ECO:0000256" key="6">
    <source>
        <dbReference type="ARBA" id="ARBA00034125"/>
    </source>
</evidence>
<feature type="transmembrane region" description="Helical" evidence="8">
    <location>
        <begin position="391"/>
        <end position="408"/>
    </location>
</feature>
<evidence type="ECO:0000256" key="7">
    <source>
        <dbReference type="SAM" id="MobiDB-lite"/>
    </source>
</evidence>
<keyword evidence="2" id="KW-1003">Cell membrane</keyword>
<dbReference type="InterPro" id="IPR024528">
    <property type="entry name" value="ThrE_2"/>
</dbReference>
<protein>
    <submittedName>
        <fullName evidence="11">Threonine/serine exporter family protein</fullName>
    </submittedName>
</protein>
<feature type="domain" description="Threonine/Serine exporter ThrE" evidence="10">
    <location>
        <begin position="370"/>
        <end position="495"/>
    </location>
</feature>
<dbReference type="EMBL" id="BAAAPU010000003">
    <property type="protein sequence ID" value="GAA1966850.1"/>
    <property type="molecule type" value="Genomic_DNA"/>
</dbReference>
<feature type="transmembrane region" description="Helical" evidence="8">
    <location>
        <begin position="217"/>
        <end position="243"/>
    </location>
</feature>
<evidence type="ECO:0000256" key="2">
    <source>
        <dbReference type="ARBA" id="ARBA00022475"/>
    </source>
</evidence>
<name>A0ABN2RCX1_9MICO</name>
<evidence type="ECO:0000259" key="10">
    <source>
        <dbReference type="Pfam" id="PF12821"/>
    </source>
</evidence>
<dbReference type="Proteomes" id="UP001500013">
    <property type="component" value="Unassembled WGS sequence"/>
</dbReference>
<evidence type="ECO:0000256" key="3">
    <source>
        <dbReference type="ARBA" id="ARBA00022692"/>
    </source>
</evidence>
<dbReference type="PANTHER" id="PTHR34390">
    <property type="entry name" value="UPF0442 PROTEIN YJJB-RELATED"/>
    <property type="match status" value="1"/>
</dbReference>
<feature type="transmembrane region" description="Helical" evidence="8">
    <location>
        <begin position="439"/>
        <end position="456"/>
    </location>
</feature>
<comment type="caution">
    <text evidence="11">The sequence shown here is derived from an EMBL/GenBank/DDBJ whole genome shotgun (WGS) entry which is preliminary data.</text>
</comment>
<feature type="transmembrane region" description="Helical" evidence="8">
    <location>
        <begin position="414"/>
        <end position="432"/>
    </location>
</feature>
<accession>A0ABN2RCX1</accession>